<evidence type="ECO:0000256" key="2">
    <source>
        <dbReference type="SAM" id="SignalP"/>
    </source>
</evidence>
<accession>A0ABR2VN73</accession>
<sequence length="404" mass="42669">MYLSSIQLLFFLSAASLGSGASVAERAYSPAHSGDHYGLRNDWNNINRSEWREDDEYDSRRDSNDYRRDNSYPHDYDFDHGDYEPGDNRHEDHHDNYRNASHHDEEDWDNDNNNEGSSKGRDNYYNNNVPSGGNLSVGNGSSNSGPPASGGGGVPSSQENVDPAAGNDSGETAGSKETMKPGNLPAGDATNIHEDDDCHRNLVDGRLNVLDIKAKVCLGLDLAGNILNNDRDTSSPGTPSGLTEGSPSGVPSGTFNGLPGGSAGDATPNGSNIPKTPGAAAGDTDSLASGTPGAPSPPGNLSNPLNRGGESSDTHSGHCKDIAVKVRQLLGINADAVVCLDRLIRVDTHDDSSSSLDDLLPGVLTGGNHLKQRRTNCEVIKAHADILGIKVDAIICLPEIVIRL</sequence>
<dbReference type="EMBL" id="JASJQH010008930">
    <property type="protein sequence ID" value="KAK9685840.1"/>
    <property type="molecule type" value="Genomic_DNA"/>
</dbReference>
<feature type="signal peptide" evidence="2">
    <location>
        <begin position="1"/>
        <end position="20"/>
    </location>
</feature>
<proteinExistence type="predicted"/>
<feature type="compositionally biased region" description="Low complexity" evidence="1">
    <location>
        <begin position="126"/>
        <end position="147"/>
    </location>
</feature>
<comment type="caution">
    <text evidence="3">The sequence shown here is derived from an EMBL/GenBank/DDBJ whole genome shotgun (WGS) entry which is preliminary data.</text>
</comment>
<feature type="region of interest" description="Disordered" evidence="1">
    <location>
        <begin position="225"/>
        <end position="317"/>
    </location>
</feature>
<evidence type="ECO:0000313" key="4">
    <source>
        <dbReference type="Proteomes" id="UP001479436"/>
    </source>
</evidence>
<keyword evidence="4" id="KW-1185">Reference proteome</keyword>
<dbReference type="Proteomes" id="UP001479436">
    <property type="component" value="Unassembled WGS sequence"/>
</dbReference>
<keyword evidence="2" id="KW-0732">Signal</keyword>
<feature type="chain" id="PRO_5046342166" evidence="2">
    <location>
        <begin position="21"/>
        <end position="404"/>
    </location>
</feature>
<feature type="compositionally biased region" description="Low complexity" evidence="1">
    <location>
        <begin position="288"/>
        <end position="305"/>
    </location>
</feature>
<evidence type="ECO:0000313" key="3">
    <source>
        <dbReference type="EMBL" id="KAK9685840.1"/>
    </source>
</evidence>
<reference evidence="3 4" key="1">
    <citation type="submission" date="2023-04" db="EMBL/GenBank/DDBJ databases">
        <title>Genome of Basidiobolus ranarum AG-B5.</title>
        <authorList>
            <person name="Stajich J.E."/>
            <person name="Carter-House D."/>
            <person name="Gryganskyi A."/>
        </authorList>
    </citation>
    <scope>NUCLEOTIDE SEQUENCE [LARGE SCALE GENOMIC DNA]</scope>
    <source>
        <strain evidence="3 4">AG-B5</strain>
    </source>
</reference>
<feature type="compositionally biased region" description="Polar residues" evidence="1">
    <location>
        <begin position="234"/>
        <end position="255"/>
    </location>
</feature>
<protein>
    <submittedName>
        <fullName evidence="3">Uncharacterized protein</fullName>
    </submittedName>
</protein>
<evidence type="ECO:0000256" key="1">
    <source>
        <dbReference type="SAM" id="MobiDB-lite"/>
    </source>
</evidence>
<organism evidence="3 4">
    <name type="scientific">Basidiobolus ranarum</name>
    <dbReference type="NCBI Taxonomy" id="34480"/>
    <lineage>
        <taxon>Eukaryota</taxon>
        <taxon>Fungi</taxon>
        <taxon>Fungi incertae sedis</taxon>
        <taxon>Zoopagomycota</taxon>
        <taxon>Entomophthoromycotina</taxon>
        <taxon>Basidiobolomycetes</taxon>
        <taxon>Basidiobolales</taxon>
        <taxon>Basidiobolaceae</taxon>
        <taxon>Basidiobolus</taxon>
    </lineage>
</organism>
<gene>
    <name evidence="3" type="ORF">K7432_015346</name>
</gene>
<feature type="region of interest" description="Disordered" evidence="1">
    <location>
        <begin position="53"/>
        <end position="194"/>
    </location>
</feature>
<feature type="compositionally biased region" description="Basic and acidic residues" evidence="1">
    <location>
        <begin position="58"/>
        <end position="105"/>
    </location>
</feature>
<name>A0ABR2VN73_9FUNG</name>